<evidence type="ECO:0000256" key="1">
    <source>
        <dbReference type="SAM" id="MobiDB-lite"/>
    </source>
</evidence>
<name>A0A9W7D6H9_9STRA</name>
<keyword evidence="3" id="KW-1185">Reference proteome</keyword>
<dbReference type="AlphaFoldDB" id="A0A9W7D6H9"/>
<feature type="region of interest" description="Disordered" evidence="1">
    <location>
        <begin position="169"/>
        <end position="206"/>
    </location>
</feature>
<dbReference type="SUPFAM" id="SSF46689">
    <property type="entry name" value="Homeodomain-like"/>
    <property type="match status" value="1"/>
</dbReference>
<gene>
    <name evidence="2" type="ORF">Pfra01_002252900</name>
</gene>
<dbReference type="InterPro" id="IPR009057">
    <property type="entry name" value="Homeodomain-like_sf"/>
</dbReference>
<feature type="compositionally biased region" description="Polar residues" evidence="1">
    <location>
        <begin position="169"/>
        <end position="193"/>
    </location>
</feature>
<dbReference type="Gene3D" id="1.10.10.60">
    <property type="entry name" value="Homeodomain-like"/>
    <property type="match status" value="1"/>
</dbReference>
<evidence type="ECO:0000313" key="2">
    <source>
        <dbReference type="EMBL" id="GMF54165.1"/>
    </source>
</evidence>
<comment type="caution">
    <text evidence="2">The sequence shown here is derived from an EMBL/GenBank/DDBJ whole genome shotgun (WGS) entry which is preliminary data.</text>
</comment>
<accession>A0A9W7D6H9</accession>
<reference evidence="2" key="1">
    <citation type="submission" date="2023-04" db="EMBL/GenBank/DDBJ databases">
        <title>Phytophthora fragariaefolia NBRC 109709.</title>
        <authorList>
            <person name="Ichikawa N."/>
            <person name="Sato H."/>
            <person name="Tonouchi N."/>
        </authorList>
    </citation>
    <scope>NUCLEOTIDE SEQUENCE</scope>
    <source>
        <strain evidence="2">NBRC 109709</strain>
    </source>
</reference>
<organism evidence="2 3">
    <name type="scientific">Phytophthora fragariaefolia</name>
    <dbReference type="NCBI Taxonomy" id="1490495"/>
    <lineage>
        <taxon>Eukaryota</taxon>
        <taxon>Sar</taxon>
        <taxon>Stramenopiles</taxon>
        <taxon>Oomycota</taxon>
        <taxon>Peronosporomycetes</taxon>
        <taxon>Peronosporales</taxon>
        <taxon>Peronosporaceae</taxon>
        <taxon>Phytophthora</taxon>
    </lineage>
</organism>
<dbReference type="CDD" id="cd00167">
    <property type="entry name" value="SANT"/>
    <property type="match status" value="1"/>
</dbReference>
<sequence length="281" mass="31006">MISKKVHDELMSVRRVLNYLPASPSTEYGWTPHECQIFWVALDRYPRGPWTTIAEFIGTKSTRQAMTHGQKLRQKLKRWITRLRRNPAARSLMNGDSVTTDFTTTTGVRISADLSINVTVSGPLSRADIPVGHPGRPSQSLSMNSPTPLYPIASQRVDATLFVPGDVGQQLQPATETRTVPDTVQVEDNSSTNSRSPEAAASRSSTSLRMLFESSTTARSTATAAIQFDETKHDELAMPHPISEVAMPVRNLLEELADVLWNDHRPGCAQVTPAMTNQAQI</sequence>
<dbReference type="EMBL" id="BSXT01003455">
    <property type="protein sequence ID" value="GMF54165.1"/>
    <property type="molecule type" value="Genomic_DNA"/>
</dbReference>
<dbReference type="Proteomes" id="UP001165121">
    <property type="component" value="Unassembled WGS sequence"/>
</dbReference>
<evidence type="ECO:0000313" key="3">
    <source>
        <dbReference type="Proteomes" id="UP001165121"/>
    </source>
</evidence>
<feature type="compositionally biased region" description="Low complexity" evidence="1">
    <location>
        <begin position="194"/>
        <end position="206"/>
    </location>
</feature>
<protein>
    <submittedName>
        <fullName evidence="2">Unnamed protein product</fullName>
    </submittedName>
</protein>
<proteinExistence type="predicted"/>
<dbReference type="OrthoDB" id="111186at2759"/>
<dbReference type="InterPro" id="IPR001005">
    <property type="entry name" value="SANT/Myb"/>
</dbReference>